<feature type="compositionally biased region" description="Basic and acidic residues" evidence="1">
    <location>
        <begin position="86"/>
        <end position="103"/>
    </location>
</feature>
<dbReference type="AlphaFoldDB" id="A0A8S0TLV9"/>
<reference evidence="2 3" key="1">
    <citation type="submission" date="2019-12" db="EMBL/GenBank/DDBJ databases">
        <authorList>
            <person name="Alioto T."/>
            <person name="Alioto T."/>
            <person name="Gomez Garrido J."/>
        </authorList>
    </citation>
    <scope>NUCLEOTIDE SEQUENCE [LARGE SCALE GENOMIC DNA]</scope>
</reference>
<proteinExistence type="predicted"/>
<protein>
    <submittedName>
        <fullName evidence="2">Uncharacterized protein</fullName>
    </submittedName>
</protein>
<accession>A0A8S0TLV9</accession>
<gene>
    <name evidence="2" type="ORF">OLEA9_A070836</name>
</gene>
<dbReference type="Gramene" id="OE9A070836T1">
    <property type="protein sequence ID" value="OE9A070836C1"/>
    <property type="gene ID" value="OE9A070836"/>
</dbReference>
<feature type="region of interest" description="Disordered" evidence="1">
    <location>
        <begin position="52"/>
        <end position="122"/>
    </location>
</feature>
<feature type="compositionally biased region" description="Basic residues" evidence="1">
    <location>
        <begin position="59"/>
        <end position="69"/>
    </location>
</feature>
<name>A0A8S0TLV9_OLEEU</name>
<keyword evidence="3" id="KW-1185">Reference proteome</keyword>
<dbReference type="Proteomes" id="UP000594638">
    <property type="component" value="Unassembled WGS sequence"/>
</dbReference>
<evidence type="ECO:0000256" key="1">
    <source>
        <dbReference type="SAM" id="MobiDB-lite"/>
    </source>
</evidence>
<feature type="region of interest" description="Disordered" evidence="1">
    <location>
        <begin position="162"/>
        <end position="221"/>
    </location>
</feature>
<evidence type="ECO:0000313" key="2">
    <source>
        <dbReference type="EMBL" id="CAA3006357.1"/>
    </source>
</evidence>
<evidence type="ECO:0000313" key="3">
    <source>
        <dbReference type="Proteomes" id="UP000594638"/>
    </source>
</evidence>
<sequence length="335" mass="36487">MPFRQRADSGRRAHFPIGAPLAGALFPVRVQHARYTLVVGAAHPHRLPVMAHSPGLGVPRRRRRRHRRWPTGARSCVPPVVAGAAEAKKEAEQRDPVMSRRGPDSNLKQSRRGAAAGLPEPAREPAGRFFVAVELASWLARHKAHTHELVAHSASAAAAGACSDGRHTRKRARHALEPCPAAQRAPRAGSSRSFRCPGSKNSRRLELRPPHSNRQTDSLYSPRVLPVRLQAAAVASVPRRARKSIGREEFISAAAAAAAASQWPVATHANAGRRVARSRALKCDTRRGGRPANLVQHRPAVLRFAGMRPSPHTPSRQGRRIRTQWHTMAPAGAIL</sequence>
<organism evidence="2 3">
    <name type="scientific">Olea europaea subsp. europaea</name>
    <dbReference type="NCBI Taxonomy" id="158383"/>
    <lineage>
        <taxon>Eukaryota</taxon>
        <taxon>Viridiplantae</taxon>
        <taxon>Streptophyta</taxon>
        <taxon>Embryophyta</taxon>
        <taxon>Tracheophyta</taxon>
        <taxon>Spermatophyta</taxon>
        <taxon>Magnoliopsida</taxon>
        <taxon>eudicotyledons</taxon>
        <taxon>Gunneridae</taxon>
        <taxon>Pentapetalae</taxon>
        <taxon>asterids</taxon>
        <taxon>lamiids</taxon>
        <taxon>Lamiales</taxon>
        <taxon>Oleaceae</taxon>
        <taxon>Oleeae</taxon>
        <taxon>Olea</taxon>
    </lineage>
</organism>
<comment type="caution">
    <text evidence="2">The sequence shown here is derived from an EMBL/GenBank/DDBJ whole genome shotgun (WGS) entry which is preliminary data.</text>
</comment>
<dbReference type="EMBL" id="CACTIH010007260">
    <property type="protein sequence ID" value="CAA3006357.1"/>
    <property type="molecule type" value="Genomic_DNA"/>
</dbReference>